<dbReference type="OrthoDB" id="1432253at2759"/>
<organism evidence="1 2">
    <name type="scientific">Coptis chinensis</name>
    <dbReference type="NCBI Taxonomy" id="261450"/>
    <lineage>
        <taxon>Eukaryota</taxon>
        <taxon>Viridiplantae</taxon>
        <taxon>Streptophyta</taxon>
        <taxon>Embryophyta</taxon>
        <taxon>Tracheophyta</taxon>
        <taxon>Spermatophyta</taxon>
        <taxon>Magnoliopsida</taxon>
        <taxon>Ranunculales</taxon>
        <taxon>Ranunculaceae</taxon>
        <taxon>Coptidoideae</taxon>
        <taxon>Coptis</taxon>
    </lineage>
</organism>
<gene>
    <name evidence="1" type="ORF">IFM89_036225</name>
</gene>
<name>A0A835IKK1_9MAGN</name>
<evidence type="ECO:0000313" key="2">
    <source>
        <dbReference type="Proteomes" id="UP000631114"/>
    </source>
</evidence>
<protein>
    <submittedName>
        <fullName evidence="1">Uncharacterized protein</fullName>
    </submittedName>
</protein>
<sequence length="98" mass="11476">MVDELRDEALQNLMTYQDSIKHSYDKKLCARAFKPGDWVLRTRQRSNEEPNSGKLGENWEDPFIIERIASKGSYFLKNLTGDVLTKPWNASHLHLFHK</sequence>
<dbReference type="EMBL" id="JADFTS010000003">
    <property type="protein sequence ID" value="KAF9617353.1"/>
    <property type="molecule type" value="Genomic_DNA"/>
</dbReference>
<reference evidence="1 2" key="1">
    <citation type="submission" date="2020-10" db="EMBL/GenBank/DDBJ databases">
        <title>The Coptis chinensis genome and diversification of protoberbering-type alkaloids.</title>
        <authorList>
            <person name="Wang B."/>
            <person name="Shu S."/>
            <person name="Song C."/>
            <person name="Liu Y."/>
        </authorList>
    </citation>
    <scope>NUCLEOTIDE SEQUENCE [LARGE SCALE GENOMIC DNA]</scope>
    <source>
        <strain evidence="1">HL-2020</strain>
        <tissue evidence="1">Leaf</tissue>
    </source>
</reference>
<proteinExistence type="predicted"/>
<accession>A0A835IKK1</accession>
<dbReference type="AlphaFoldDB" id="A0A835IKK1"/>
<comment type="caution">
    <text evidence="1">The sequence shown here is derived from an EMBL/GenBank/DDBJ whole genome shotgun (WGS) entry which is preliminary data.</text>
</comment>
<keyword evidence="2" id="KW-1185">Reference proteome</keyword>
<dbReference type="Proteomes" id="UP000631114">
    <property type="component" value="Unassembled WGS sequence"/>
</dbReference>
<evidence type="ECO:0000313" key="1">
    <source>
        <dbReference type="EMBL" id="KAF9617353.1"/>
    </source>
</evidence>